<dbReference type="EMBL" id="MN740650">
    <property type="protein sequence ID" value="QHS79632.1"/>
    <property type="molecule type" value="Genomic_DNA"/>
</dbReference>
<evidence type="ECO:0000313" key="2">
    <source>
        <dbReference type="EMBL" id="QHS79632.1"/>
    </source>
</evidence>
<keyword evidence="1" id="KW-0472">Membrane</keyword>
<keyword evidence="1" id="KW-1133">Transmembrane helix</keyword>
<reference evidence="2" key="1">
    <citation type="journal article" date="2020" name="Nature">
        <title>Giant virus diversity and host interactions through global metagenomics.</title>
        <authorList>
            <person name="Schulz F."/>
            <person name="Roux S."/>
            <person name="Paez-Espino D."/>
            <person name="Jungbluth S."/>
            <person name="Walsh D.A."/>
            <person name="Denef V.J."/>
            <person name="McMahon K.D."/>
            <person name="Konstantinidis K.T."/>
            <person name="Eloe-Fadrosh E.A."/>
            <person name="Kyrpides N.C."/>
            <person name="Woyke T."/>
        </authorList>
    </citation>
    <scope>NUCLEOTIDE SEQUENCE</scope>
    <source>
        <strain evidence="2">GVMAG-S-1035303-20</strain>
    </source>
</reference>
<keyword evidence="1" id="KW-0812">Transmembrane</keyword>
<dbReference type="AlphaFoldDB" id="A0A6C0AIS6"/>
<feature type="transmembrane region" description="Helical" evidence="1">
    <location>
        <begin position="133"/>
        <end position="154"/>
    </location>
</feature>
<accession>A0A6C0AIS6</accession>
<protein>
    <submittedName>
        <fullName evidence="2">Uncharacterized protein</fullName>
    </submittedName>
</protein>
<feature type="transmembrane region" description="Helical" evidence="1">
    <location>
        <begin position="108"/>
        <end position="127"/>
    </location>
</feature>
<organism evidence="2">
    <name type="scientific">viral metagenome</name>
    <dbReference type="NCBI Taxonomy" id="1070528"/>
    <lineage>
        <taxon>unclassified sequences</taxon>
        <taxon>metagenomes</taxon>
        <taxon>organismal metagenomes</taxon>
    </lineage>
</organism>
<proteinExistence type="predicted"/>
<evidence type="ECO:0000256" key="1">
    <source>
        <dbReference type="SAM" id="Phobius"/>
    </source>
</evidence>
<name>A0A6C0AIS6_9ZZZZ</name>
<sequence length="334" mass="38346">MVEPDPPPPPMEESTTVAVVPIMNPETDPPPPPCPDCNGRQADLKCETCKGEITIYRNMKYVRDLMDISYNSRDSVISTSMDLLALYMQGQKILYTESKVYCEQQLNMLMLPAILISALCTLLSVSLKDLTAGVYIVSGLAACNSFILSVVSYLKLDAKAEAHKTAAYQFDKLQTMCEFNSGKVLFFKKDAEPTEETKDKIIKIVEDIEAKVKEIKDTNKFILPEYVRFGFKNLYEQNIFSDVKVIQINETIKLSEVREKLNRIIYLKSLPDSPDNEEKIRVATTEKDQAIRDVILLRMEFFRICERTKHEVRKNIEETRKYKFIDVFCGWLKT</sequence>